<protein>
    <recommendedName>
        <fullName evidence="4">Secreted protein</fullName>
    </recommendedName>
</protein>
<evidence type="ECO:0008006" key="4">
    <source>
        <dbReference type="Google" id="ProtNLM"/>
    </source>
</evidence>
<dbReference type="EMBL" id="JBJQND010000011">
    <property type="protein sequence ID" value="KAL3862138.1"/>
    <property type="molecule type" value="Genomic_DNA"/>
</dbReference>
<accession>A0ABD3VNL4</accession>
<dbReference type="Proteomes" id="UP001634394">
    <property type="component" value="Unassembled WGS sequence"/>
</dbReference>
<dbReference type="AlphaFoldDB" id="A0ABD3VNL4"/>
<keyword evidence="1" id="KW-0732">Signal</keyword>
<feature type="chain" id="PRO_5044853823" description="Secreted protein" evidence="1">
    <location>
        <begin position="20"/>
        <end position="75"/>
    </location>
</feature>
<feature type="signal peptide" evidence="1">
    <location>
        <begin position="1"/>
        <end position="19"/>
    </location>
</feature>
<comment type="caution">
    <text evidence="2">The sequence shown here is derived from an EMBL/GenBank/DDBJ whole genome shotgun (WGS) entry which is preliminary data.</text>
</comment>
<proteinExistence type="predicted"/>
<organism evidence="2 3">
    <name type="scientific">Sinanodonta woodiana</name>
    <name type="common">Chinese pond mussel</name>
    <name type="synonym">Anodonta woodiana</name>
    <dbReference type="NCBI Taxonomy" id="1069815"/>
    <lineage>
        <taxon>Eukaryota</taxon>
        <taxon>Metazoa</taxon>
        <taxon>Spiralia</taxon>
        <taxon>Lophotrochozoa</taxon>
        <taxon>Mollusca</taxon>
        <taxon>Bivalvia</taxon>
        <taxon>Autobranchia</taxon>
        <taxon>Heteroconchia</taxon>
        <taxon>Palaeoheterodonta</taxon>
        <taxon>Unionida</taxon>
        <taxon>Unionoidea</taxon>
        <taxon>Unionidae</taxon>
        <taxon>Unioninae</taxon>
        <taxon>Sinanodonta</taxon>
    </lineage>
</organism>
<keyword evidence="3" id="KW-1185">Reference proteome</keyword>
<name>A0ABD3VNL4_SINWO</name>
<sequence>MSFIFGFFFLGLSLPLALTTCICNRHVERSLYPCPQETQAPVGFMYADELDDPCLPVAKYANPPQGWGAVIYMQS</sequence>
<evidence type="ECO:0000313" key="2">
    <source>
        <dbReference type="EMBL" id="KAL3862138.1"/>
    </source>
</evidence>
<evidence type="ECO:0000313" key="3">
    <source>
        <dbReference type="Proteomes" id="UP001634394"/>
    </source>
</evidence>
<reference evidence="2 3" key="1">
    <citation type="submission" date="2024-11" db="EMBL/GenBank/DDBJ databases">
        <title>Chromosome-level genome assembly of the freshwater bivalve Anodonta woodiana.</title>
        <authorList>
            <person name="Chen X."/>
        </authorList>
    </citation>
    <scope>NUCLEOTIDE SEQUENCE [LARGE SCALE GENOMIC DNA]</scope>
    <source>
        <strain evidence="2">MN2024</strain>
        <tissue evidence="2">Gills</tissue>
    </source>
</reference>
<evidence type="ECO:0000256" key="1">
    <source>
        <dbReference type="SAM" id="SignalP"/>
    </source>
</evidence>
<feature type="non-terminal residue" evidence="2">
    <location>
        <position position="75"/>
    </location>
</feature>
<gene>
    <name evidence="2" type="ORF">ACJMK2_008128</name>
</gene>